<dbReference type="Proteomes" id="UP001189429">
    <property type="component" value="Unassembled WGS sequence"/>
</dbReference>
<keyword evidence="3" id="KW-1185">Reference proteome</keyword>
<feature type="region of interest" description="Disordered" evidence="1">
    <location>
        <begin position="32"/>
        <end position="56"/>
    </location>
</feature>
<evidence type="ECO:0000313" key="2">
    <source>
        <dbReference type="EMBL" id="CAK0903981.1"/>
    </source>
</evidence>
<feature type="region of interest" description="Disordered" evidence="1">
    <location>
        <begin position="138"/>
        <end position="200"/>
    </location>
</feature>
<evidence type="ECO:0000256" key="1">
    <source>
        <dbReference type="SAM" id="MobiDB-lite"/>
    </source>
</evidence>
<sequence>MDASDQCAALRQACSELNEGITELRHDLDAATPPMVSESSPDCAAQADAGSGNVGQLSNAAAEGALAPGSQPPAQCGTRAAARGVRALAWQQQQPLQRVAPAASTGAAGLVLGVSMPATAQQRPAHWGVTTRRFIHRRYPRGTGSAAPRRGPCPRARWSCTAGSRTARRRGASTPAGRRALPRQRPSLPGQGSSTQTTRP</sequence>
<gene>
    <name evidence="2" type="ORF">PCOR1329_LOCUS80139</name>
</gene>
<feature type="compositionally biased region" description="Low complexity" evidence="1">
    <location>
        <begin position="146"/>
        <end position="165"/>
    </location>
</feature>
<reference evidence="2" key="1">
    <citation type="submission" date="2023-10" db="EMBL/GenBank/DDBJ databases">
        <authorList>
            <person name="Chen Y."/>
            <person name="Shah S."/>
            <person name="Dougan E. K."/>
            <person name="Thang M."/>
            <person name="Chan C."/>
        </authorList>
    </citation>
    <scope>NUCLEOTIDE SEQUENCE [LARGE SCALE GENOMIC DNA]</scope>
</reference>
<protein>
    <submittedName>
        <fullName evidence="2">Uncharacterized protein</fullName>
    </submittedName>
</protein>
<name>A0ABN9XX04_9DINO</name>
<comment type="caution">
    <text evidence="2">The sequence shown here is derived from an EMBL/GenBank/DDBJ whole genome shotgun (WGS) entry which is preliminary data.</text>
</comment>
<organism evidence="2 3">
    <name type="scientific">Prorocentrum cordatum</name>
    <dbReference type="NCBI Taxonomy" id="2364126"/>
    <lineage>
        <taxon>Eukaryota</taxon>
        <taxon>Sar</taxon>
        <taxon>Alveolata</taxon>
        <taxon>Dinophyceae</taxon>
        <taxon>Prorocentrales</taxon>
        <taxon>Prorocentraceae</taxon>
        <taxon>Prorocentrum</taxon>
    </lineage>
</organism>
<evidence type="ECO:0000313" key="3">
    <source>
        <dbReference type="Proteomes" id="UP001189429"/>
    </source>
</evidence>
<proteinExistence type="predicted"/>
<dbReference type="EMBL" id="CAUYUJ010021325">
    <property type="protein sequence ID" value="CAK0903981.1"/>
    <property type="molecule type" value="Genomic_DNA"/>
</dbReference>
<feature type="compositionally biased region" description="Polar residues" evidence="1">
    <location>
        <begin position="190"/>
        <end position="200"/>
    </location>
</feature>
<accession>A0ABN9XX04</accession>